<proteinExistence type="predicted"/>
<feature type="compositionally biased region" description="Basic and acidic residues" evidence="1">
    <location>
        <begin position="1"/>
        <end position="14"/>
    </location>
</feature>
<dbReference type="EMBL" id="CAJPDS010000018">
    <property type="protein sequence ID" value="CAF9916410.1"/>
    <property type="molecule type" value="Genomic_DNA"/>
</dbReference>
<name>A0A8H3F3D1_9LECA</name>
<protein>
    <submittedName>
        <fullName evidence="2">Uncharacterized protein</fullName>
    </submittedName>
</protein>
<dbReference type="AlphaFoldDB" id="A0A8H3F3D1"/>
<feature type="region of interest" description="Disordered" evidence="1">
    <location>
        <begin position="38"/>
        <end position="57"/>
    </location>
</feature>
<feature type="region of interest" description="Disordered" evidence="1">
    <location>
        <begin position="1"/>
        <end position="22"/>
    </location>
</feature>
<dbReference type="Proteomes" id="UP000664521">
    <property type="component" value="Unassembled WGS sequence"/>
</dbReference>
<evidence type="ECO:0000256" key="1">
    <source>
        <dbReference type="SAM" id="MobiDB-lite"/>
    </source>
</evidence>
<sequence>MEVLWKKSRVDKAKSARGKPSMVNLPVKSDYVNERDLSELDDTIDTESTRSGDLDHLPDKWLDQCDDGVSVASAESRTSISSNSEARTPSQICLSVTRRRTVIED</sequence>
<accession>A0A8H3F3D1</accession>
<keyword evidence="3" id="KW-1185">Reference proteome</keyword>
<evidence type="ECO:0000313" key="2">
    <source>
        <dbReference type="EMBL" id="CAF9916410.1"/>
    </source>
</evidence>
<organism evidence="2 3">
    <name type="scientific">Heterodermia speciosa</name>
    <dbReference type="NCBI Taxonomy" id="116794"/>
    <lineage>
        <taxon>Eukaryota</taxon>
        <taxon>Fungi</taxon>
        <taxon>Dikarya</taxon>
        <taxon>Ascomycota</taxon>
        <taxon>Pezizomycotina</taxon>
        <taxon>Lecanoromycetes</taxon>
        <taxon>OSLEUM clade</taxon>
        <taxon>Lecanoromycetidae</taxon>
        <taxon>Caliciales</taxon>
        <taxon>Physciaceae</taxon>
        <taxon>Heterodermia</taxon>
    </lineage>
</organism>
<comment type="caution">
    <text evidence="2">The sequence shown here is derived from an EMBL/GenBank/DDBJ whole genome shotgun (WGS) entry which is preliminary data.</text>
</comment>
<feature type="compositionally biased region" description="Basic and acidic residues" evidence="1">
    <location>
        <begin position="47"/>
        <end position="57"/>
    </location>
</feature>
<gene>
    <name evidence="2" type="ORF">HETSPECPRED_002900</name>
</gene>
<feature type="non-terminal residue" evidence="2">
    <location>
        <position position="105"/>
    </location>
</feature>
<reference evidence="2" key="1">
    <citation type="submission" date="2021-03" db="EMBL/GenBank/DDBJ databases">
        <authorList>
            <person name="Tagirdzhanova G."/>
        </authorList>
    </citation>
    <scope>NUCLEOTIDE SEQUENCE</scope>
</reference>
<evidence type="ECO:0000313" key="3">
    <source>
        <dbReference type="Proteomes" id="UP000664521"/>
    </source>
</evidence>